<dbReference type="PIRSF" id="PIRSF006493">
    <property type="entry name" value="Prok_Ku"/>
    <property type="match status" value="1"/>
</dbReference>
<sequence>MARPVWNGTISFGLIAIPVKLYHAVRKKSVSFNQLDERNMARIRYRKVNADTGDEVSDAHIVKGYEISKGRYVIIDPDELEPFMPAVSKTVDLEEFVDLEDIDPVYFDTAYHLAPDVDNPKPYVLLARAMEASGKVAIGRFVMRNKQYTAAIRAEEGRLVMSSLAYADEVVDWTTIEELRGLDDVEVNDKEVLMAESLVESLSGEFEPERYHDEYREQVMALIQMKADGEEITAPEVEAERPKVIDIMAALEASVAAAKESRARHPAAKASGGGTVSSLASKKQTAAKKTAAKKSAAKKSAAKKSAAKKTAAKKTAAKKTATKKRAAKKSATKRSSAKAKKTDTKKSA</sequence>
<gene>
    <name evidence="3" type="primary">ku</name>
    <name evidence="6" type="ORF">YM304_15090</name>
</gene>
<dbReference type="InterPro" id="IPR006164">
    <property type="entry name" value="DNA_bd_Ku70/Ku80"/>
</dbReference>
<reference evidence="6 7" key="1">
    <citation type="journal article" date="2013" name="Int. J. Syst. Evol. Microbiol.">
        <title>Ilumatobacter nonamiense sp. nov. and Ilumatobacter coccineum sp. nov., isolated from seashore sand.</title>
        <authorList>
            <person name="Matsumoto A."/>
            <person name="Kasai H."/>
            <person name="Matsuo Y."/>
            <person name="Shizuri Y."/>
            <person name="Ichikawa N."/>
            <person name="Fujita N."/>
            <person name="Omura S."/>
            <person name="Takahashi Y."/>
        </authorList>
    </citation>
    <scope>NUCLEOTIDE SEQUENCE [LARGE SCALE GENOMIC DNA]</scope>
    <source>
        <strain evidence="7">NBRC 103263 / KCTC 29153 / YM16-304</strain>
    </source>
</reference>
<evidence type="ECO:0000256" key="4">
    <source>
        <dbReference type="SAM" id="MobiDB-lite"/>
    </source>
</evidence>
<feature type="compositionally biased region" description="Basic residues" evidence="4">
    <location>
        <begin position="290"/>
        <end position="339"/>
    </location>
</feature>
<dbReference type="InterPro" id="IPR016194">
    <property type="entry name" value="SPOC-like_C_dom_sf"/>
</dbReference>
<keyword evidence="3" id="KW-0234">DNA repair</keyword>
<evidence type="ECO:0000256" key="2">
    <source>
        <dbReference type="ARBA" id="ARBA00023172"/>
    </source>
</evidence>
<evidence type="ECO:0000313" key="7">
    <source>
        <dbReference type="Proteomes" id="UP000011863"/>
    </source>
</evidence>
<dbReference type="Pfam" id="PF02735">
    <property type="entry name" value="Ku"/>
    <property type="match status" value="1"/>
</dbReference>
<dbReference type="InterPro" id="IPR009187">
    <property type="entry name" value="Prok_Ku"/>
</dbReference>
<dbReference type="EMBL" id="AP012057">
    <property type="protein sequence ID" value="BAN01823.1"/>
    <property type="molecule type" value="Genomic_DNA"/>
</dbReference>
<comment type="similarity">
    <text evidence="3">Belongs to the prokaryotic Ku family.</text>
</comment>
<keyword evidence="1 3" id="KW-0238">DNA-binding</keyword>
<dbReference type="CDD" id="cd00789">
    <property type="entry name" value="KU_like"/>
    <property type="match status" value="1"/>
</dbReference>
<dbReference type="Gene3D" id="2.40.290.10">
    <property type="match status" value="1"/>
</dbReference>
<dbReference type="SUPFAM" id="SSF100939">
    <property type="entry name" value="SPOC domain-like"/>
    <property type="match status" value="1"/>
</dbReference>
<evidence type="ECO:0000259" key="5">
    <source>
        <dbReference type="SMART" id="SM00559"/>
    </source>
</evidence>
<evidence type="ECO:0000256" key="3">
    <source>
        <dbReference type="HAMAP-Rule" id="MF_01875"/>
    </source>
</evidence>
<protein>
    <recommendedName>
        <fullName evidence="3">Non-homologous end joining protein Ku</fullName>
    </recommendedName>
</protein>
<keyword evidence="3" id="KW-0227">DNA damage</keyword>
<dbReference type="SMART" id="SM00559">
    <property type="entry name" value="Ku78"/>
    <property type="match status" value="1"/>
</dbReference>
<dbReference type="PANTHER" id="PTHR41251">
    <property type="entry name" value="NON-HOMOLOGOUS END JOINING PROTEIN KU"/>
    <property type="match status" value="1"/>
</dbReference>
<dbReference type="AlphaFoldDB" id="A0A6C7E5U7"/>
<dbReference type="Proteomes" id="UP000011863">
    <property type="component" value="Chromosome"/>
</dbReference>
<feature type="domain" description="Ku" evidence="5">
    <location>
        <begin position="53"/>
        <end position="181"/>
    </location>
</feature>
<comment type="function">
    <text evidence="3">With LigD forms a non-homologous end joining (NHEJ) DNA repair enzyme, which repairs dsDNA breaks with reduced fidelity. Binds linear dsDNA with 5'- and 3'- overhangs but not closed circular dsDNA nor ssDNA. Recruits and stimulates the ligase activity of LigD.</text>
</comment>
<dbReference type="GO" id="GO:0003690">
    <property type="term" value="F:double-stranded DNA binding"/>
    <property type="evidence" value="ECO:0007669"/>
    <property type="project" value="UniProtKB-UniRule"/>
</dbReference>
<feature type="region of interest" description="Disordered" evidence="4">
    <location>
        <begin position="262"/>
        <end position="348"/>
    </location>
</feature>
<accession>A0A6C7E5U7</accession>
<evidence type="ECO:0000256" key="1">
    <source>
        <dbReference type="ARBA" id="ARBA00023125"/>
    </source>
</evidence>
<proteinExistence type="inferred from homology"/>
<organism evidence="6 7">
    <name type="scientific">Ilumatobacter coccineus (strain NBRC 103263 / KCTC 29153 / YM16-304)</name>
    <dbReference type="NCBI Taxonomy" id="1313172"/>
    <lineage>
        <taxon>Bacteria</taxon>
        <taxon>Bacillati</taxon>
        <taxon>Actinomycetota</taxon>
        <taxon>Acidimicrobiia</taxon>
        <taxon>Acidimicrobiales</taxon>
        <taxon>Ilumatobacteraceae</taxon>
        <taxon>Ilumatobacter</taxon>
    </lineage>
</organism>
<name>A0A6C7E5U7_ILUCY</name>
<dbReference type="PANTHER" id="PTHR41251:SF1">
    <property type="entry name" value="NON-HOMOLOGOUS END JOINING PROTEIN KU"/>
    <property type="match status" value="1"/>
</dbReference>
<dbReference type="GO" id="GO:0006303">
    <property type="term" value="P:double-strand break repair via nonhomologous end joining"/>
    <property type="evidence" value="ECO:0007669"/>
    <property type="project" value="UniProtKB-UniRule"/>
</dbReference>
<evidence type="ECO:0000313" key="6">
    <source>
        <dbReference type="EMBL" id="BAN01823.1"/>
    </source>
</evidence>
<dbReference type="NCBIfam" id="TIGR02772">
    <property type="entry name" value="Ku_bact"/>
    <property type="match status" value="1"/>
</dbReference>
<comment type="subunit">
    <text evidence="3">Homodimer. Interacts with LigD.</text>
</comment>
<dbReference type="HAMAP" id="MF_01875">
    <property type="entry name" value="Prokaryotic_Ku"/>
    <property type="match status" value="1"/>
</dbReference>
<keyword evidence="2 3" id="KW-0233">DNA recombination</keyword>
<dbReference type="GO" id="GO:0006310">
    <property type="term" value="P:DNA recombination"/>
    <property type="evidence" value="ECO:0007669"/>
    <property type="project" value="UniProtKB-KW"/>
</dbReference>
<dbReference type="KEGG" id="aym:YM304_15090"/>
<dbReference type="RefSeq" id="WP_015441070.1">
    <property type="nucleotide sequence ID" value="NC_020520.1"/>
</dbReference>
<feature type="compositionally biased region" description="Low complexity" evidence="4">
    <location>
        <begin position="280"/>
        <end position="289"/>
    </location>
</feature>
<keyword evidence="7" id="KW-1185">Reference proteome</keyword>